<name>A0A831LLD1_9BACT</name>
<gene>
    <name evidence="3" type="ORF">ENN94_04475</name>
</gene>
<evidence type="ECO:0000313" key="3">
    <source>
        <dbReference type="EMBL" id="HDR46937.1"/>
    </source>
</evidence>
<feature type="signal peptide" evidence="1">
    <location>
        <begin position="1"/>
        <end position="31"/>
    </location>
</feature>
<comment type="caution">
    <text evidence="3">The sequence shown here is derived from an EMBL/GenBank/DDBJ whole genome shotgun (WGS) entry which is preliminary data.</text>
</comment>
<dbReference type="EMBL" id="DSDO01000311">
    <property type="protein sequence ID" value="HDR46937.1"/>
    <property type="molecule type" value="Genomic_DNA"/>
</dbReference>
<dbReference type="PROSITE" id="PS50206">
    <property type="entry name" value="RHODANESE_3"/>
    <property type="match status" value="1"/>
</dbReference>
<evidence type="ECO:0000256" key="1">
    <source>
        <dbReference type="SAM" id="SignalP"/>
    </source>
</evidence>
<accession>A0A831LLD1</accession>
<dbReference type="AlphaFoldDB" id="A0A831LLD1"/>
<sequence length="178" mass="19243">MSKFLPSSWASTGLAMLLAFCLQLLALPATAQDNQISGQIKGVSQKAKTIQVQTTDGPRMVLFDSDTEGMEYVKEGEAAIFTFEQVNGDRVARTIVPKLAKLPEGVVEISTEEVAQLVAQGPAKGGYYLVDSRPAQRYAEGHIPTAVSIPVPRLEKTGTMLLPEDKDRLLIFYCGGPT</sequence>
<dbReference type="Pfam" id="PF00581">
    <property type="entry name" value="Rhodanese"/>
    <property type="match status" value="1"/>
</dbReference>
<keyword evidence="1" id="KW-0732">Signal</keyword>
<dbReference type="Gene3D" id="3.40.250.10">
    <property type="entry name" value="Rhodanese-like domain"/>
    <property type="match status" value="1"/>
</dbReference>
<dbReference type="Proteomes" id="UP000886162">
    <property type="component" value="Unassembled WGS sequence"/>
</dbReference>
<dbReference type="SUPFAM" id="SSF52821">
    <property type="entry name" value="Rhodanese/Cell cycle control phosphatase"/>
    <property type="match status" value="1"/>
</dbReference>
<protein>
    <submittedName>
        <fullName evidence="3">Rhodanese-like domain-containing protein</fullName>
    </submittedName>
</protein>
<dbReference type="InterPro" id="IPR036873">
    <property type="entry name" value="Rhodanese-like_dom_sf"/>
</dbReference>
<proteinExistence type="predicted"/>
<organism evidence="3">
    <name type="scientific">Geoalkalibacter subterraneus</name>
    <dbReference type="NCBI Taxonomy" id="483547"/>
    <lineage>
        <taxon>Bacteria</taxon>
        <taxon>Pseudomonadati</taxon>
        <taxon>Thermodesulfobacteriota</taxon>
        <taxon>Desulfuromonadia</taxon>
        <taxon>Desulfuromonadales</taxon>
        <taxon>Geoalkalibacteraceae</taxon>
        <taxon>Geoalkalibacter</taxon>
    </lineage>
</organism>
<feature type="domain" description="Rhodanese" evidence="2">
    <location>
        <begin position="123"/>
        <end position="176"/>
    </location>
</feature>
<evidence type="ECO:0000259" key="2">
    <source>
        <dbReference type="PROSITE" id="PS50206"/>
    </source>
</evidence>
<dbReference type="CDD" id="cd00158">
    <property type="entry name" value="RHOD"/>
    <property type="match status" value="1"/>
</dbReference>
<feature type="chain" id="PRO_5032944559" evidence="1">
    <location>
        <begin position="32"/>
        <end position="178"/>
    </location>
</feature>
<reference evidence="3" key="1">
    <citation type="journal article" date="2020" name="mSystems">
        <title>Genome- and Community-Level Interaction Insights into Carbon Utilization and Element Cycling Functions of Hydrothermarchaeota in Hydrothermal Sediment.</title>
        <authorList>
            <person name="Zhou Z."/>
            <person name="Liu Y."/>
            <person name="Xu W."/>
            <person name="Pan J."/>
            <person name="Luo Z.H."/>
            <person name="Li M."/>
        </authorList>
    </citation>
    <scope>NUCLEOTIDE SEQUENCE [LARGE SCALE GENOMIC DNA]</scope>
    <source>
        <strain evidence="3">SpSt-1220</strain>
    </source>
</reference>
<dbReference type="InterPro" id="IPR001763">
    <property type="entry name" value="Rhodanese-like_dom"/>
</dbReference>